<dbReference type="InterPro" id="IPR051481">
    <property type="entry name" value="BTB-POZ/Galectin-3-binding"/>
</dbReference>
<gene>
    <name evidence="4" type="ORF">WJX72_008130</name>
</gene>
<dbReference type="SMART" id="SM00225">
    <property type="entry name" value="BTB"/>
    <property type="match status" value="1"/>
</dbReference>
<reference evidence="4 5" key="1">
    <citation type="journal article" date="2024" name="Nat. Commun.">
        <title>Phylogenomics reveals the evolutionary origins of lichenization in chlorophyte algae.</title>
        <authorList>
            <person name="Puginier C."/>
            <person name="Libourel C."/>
            <person name="Otte J."/>
            <person name="Skaloud P."/>
            <person name="Haon M."/>
            <person name="Grisel S."/>
            <person name="Petersen M."/>
            <person name="Berrin J.G."/>
            <person name="Delaux P.M."/>
            <person name="Dal Grande F."/>
            <person name="Keller J."/>
        </authorList>
    </citation>
    <scope>NUCLEOTIDE SEQUENCE [LARGE SCALE GENOMIC DNA]</scope>
    <source>
        <strain evidence="4 5">SAG 2043</strain>
    </source>
</reference>
<comment type="subcellular location">
    <subcellularLocation>
        <location evidence="1">Cytoplasm</location>
        <location evidence="1">Cytoskeleton</location>
        <location evidence="1">Cilium axoneme</location>
    </subcellularLocation>
</comment>
<dbReference type="PANTHER" id="PTHR24410:SF23">
    <property type="entry name" value="BTB DOMAIN-CONTAINING PROTEIN-RELATED"/>
    <property type="match status" value="1"/>
</dbReference>
<dbReference type="PANTHER" id="PTHR24410">
    <property type="entry name" value="HL07962P-RELATED"/>
    <property type="match status" value="1"/>
</dbReference>
<dbReference type="InterPro" id="IPR006553">
    <property type="entry name" value="Leu-rich_rpt_Cys-con_subtyp"/>
</dbReference>
<comment type="pathway">
    <text evidence="2">Protein modification; protein ubiquitination.</text>
</comment>
<dbReference type="Proteomes" id="UP001489004">
    <property type="component" value="Unassembled WGS sequence"/>
</dbReference>
<dbReference type="Pfam" id="PF25372">
    <property type="entry name" value="DUF7885"/>
    <property type="match status" value="1"/>
</dbReference>
<name>A0AAW1PU60_9CHLO</name>
<sequence length="463" mass="51371">MSLSKNAIGSDLRKLLESGNFSDVAFRLADGTTFAGHRAIMAARCSYFASAFGTGTLTQFSEAEVKVIQVTHVPAAVFRLVMDFIYTDDVQLDHGNVWDVLQASEYYMLQGLQDLCEQYLSCQLDTVSGQSYAWAVDKLPQLWNAAAENGLAQLDAACRDFACTHFERVADSPGFFELAPSLLQQLLSRHAHQITVSAERKADVLPPLARLLADTQPQHAWKDLSAYRTFGSRPEFVQPRVTCHSTQLSLDGKLEFRSEHEVRRFHQGALDPAFTGPPLWETVDMRWVHACAPVLRKLDLTGCHHLPALHIRQLRECRELQWLSLSGCVLADDGAVKSVLRATVRLQTLLLEDLPLITNGVMAGMDDLYSLRELSLQGCARLTDEAFDKVGAYSWGWVWCDAIERVNLSRCPKVTHVGVAKLAQACTNLQQLIVEGSGATPAALAALCYRPGYPRLSIRLQPE</sequence>
<keyword evidence="5" id="KW-1185">Reference proteome</keyword>
<dbReference type="SMART" id="SM00367">
    <property type="entry name" value="LRR_CC"/>
    <property type="match status" value="4"/>
</dbReference>
<proteinExistence type="predicted"/>
<organism evidence="4 5">
    <name type="scientific">[Myrmecia] bisecta</name>
    <dbReference type="NCBI Taxonomy" id="41462"/>
    <lineage>
        <taxon>Eukaryota</taxon>
        <taxon>Viridiplantae</taxon>
        <taxon>Chlorophyta</taxon>
        <taxon>core chlorophytes</taxon>
        <taxon>Trebouxiophyceae</taxon>
        <taxon>Trebouxiales</taxon>
        <taxon>Trebouxiaceae</taxon>
        <taxon>Myrmecia</taxon>
    </lineage>
</organism>
<dbReference type="InterPro" id="IPR032675">
    <property type="entry name" value="LRR_dom_sf"/>
</dbReference>
<dbReference type="Pfam" id="PF00651">
    <property type="entry name" value="BTB"/>
    <property type="match status" value="1"/>
</dbReference>
<evidence type="ECO:0000313" key="4">
    <source>
        <dbReference type="EMBL" id="KAK9813051.1"/>
    </source>
</evidence>
<dbReference type="InterPro" id="IPR011705">
    <property type="entry name" value="BACK"/>
</dbReference>
<dbReference type="SUPFAM" id="SSF54695">
    <property type="entry name" value="POZ domain"/>
    <property type="match status" value="1"/>
</dbReference>
<evidence type="ECO:0000256" key="2">
    <source>
        <dbReference type="ARBA" id="ARBA00004906"/>
    </source>
</evidence>
<dbReference type="Gene3D" id="3.30.710.10">
    <property type="entry name" value="Potassium Channel Kv1.1, Chain A"/>
    <property type="match status" value="1"/>
</dbReference>
<dbReference type="EMBL" id="JALJOR010000008">
    <property type="protein sequence ID" value="KAK9813051.1"/>
    <property type="molecule type" value="Genomic_DNA"/>
</dbReference>
<dbReference type="Gene3D" id="3.80.10.10">
    <property type="entry name" value="Ribonuclease Inhibitor"/>
    <property type="match status" value="1"/>
</dbReference>
<evidence type="ECO:0000259" key="3">
    <source>
        <dbReference type="PROSITE" id="PS50097"/>
    </source>
</evidence>
<dbReference type="Gene3D" id="1.25.40.420">
    <property type="match status" value="1"/>
</dbReference>
<accession>A0AAW1PU60</accession>
<feature type="domain" description="BTB" evidence="3">
    <location>
        <begin position="22"/>
        <end position="94"/>
    </location>
</feature>
<dbReference type="SUPFAM" id="SSF52047">
    <property type="entry name" value="RNI-like"/>
    <property type="match status" value="1"/>
</dbReference>
<protein>
    <recommendedName>
        <fullName evidence="3">BTB domain-containing protein</fullName>
    </recommendedName>
</protein>
<dbReference type="InterPro" id="IPR057207">
    <property type="entry name" value="FBXL15_LRR"/>
</dbReference>
<dbReference type="PROSITE" id="PS50097">
    <property type="entry name" value="BTB"/>
    <property type="match status" value="1"/>
</dbReference>
<dbReference type="InterPro" id="IPR011333">
    <property type="entry name" value="SKP1/BTB/POZ_sf"/>
</dbReference>
<evidence type="ECO:0000256" key="1">
    <source>
        <dbReference type="ARBA" id="ARBA00004430"/>
    </source>
</evidence>
<dbReference type="CDD" id="cd14733">
    <property type="entry name" value="BACK"/>
    <property type="match status" value="1"/>
</dbReference>
<dbReference type="GO" id="GO:0005930">
    <property type="term" value="C:axoneme"/>
    <property type="evidence" value="ECO:0007669"/>
    <property type="project" value="UniProtKB-SubCell"/>
</dbReference>
<dbReference type="InterPro" id="IPR000210">
    <property type="entry name" value="BTB/POZ_dom"/>
</dbReference>
<evidence type="ECO:0000313" key="5">
    <source>
        <dbReference type="Proteomes" id="UP001489004"/>
    </source>
</evidence>
<dbReference type="Pfam" id="PF07707">
    <property type="entry name" value="BACK"/>
    <property type="match status" value="1"/>
</dbReference>
<dbReference type="AlphaFoldDB" id="A0AAW1PU60"/>
<comment type="caution">
    <text evidence="4">The sequence shown here is derived from an EMBL/GenBank/DDBJ whole genome shotgun (WGS) entry which is preliminary data.</text>
</comment>